<evidence type="ECO:0000256" key="7">
    <source>
        <dbReference type="ARBA" id="ARBA00040894"/>
    </source>
</evidence>
<proteinExistence type="inferred from homology"/>
<evidence type="ECO:0000256" key="1">
    <source>
        <dbReference type="ARBA" id="ARBA00001946"/>
    </source>
</evidence>
<dbReference type="Proteomes" id="UP000050417">
    <property type="component" value="Unassembled WGS sequence"/>
</dbReference>
<evidence type="ECO:0000259" key="10">
    <source>
        <dbReference type="Pfam" id="PF00535"/>
    </source>
</evidence>
<evidence type="ECO:0000256" key="3">
    <source>
        <dbReference type="ARBA" id="ARBA00022676"/>
    </source>
</evidence>
<comment type="cofactor">
    <cofactor evidence="1">
        <name>Mg(2+)</name>
        <dbReference type="ChEBI" id="CHEBI:18420"/>
    </cofactor>
</comment>
<comment type="similarity">
    <text evidence="2">Belongs to the glycosyltransferase 2 family.</text>
</comment>
<accession>A0A0P6XW97</accession>
<evidence type="ECO:0000313" key="11">
    <source>
        <dbReference type="EMBL" id="KPL77688.1"/>
    </source>
</evidence>
<dbReference type="SUPFAM" id="SSF53448">
    <property type="entry name" value="Nucleotide-diphospho-sugar transferases"/>
    <property type="match status" value="1"/>
</dbReference>
<comment type="catalytic activity">
    <reaction evidence="9">
        <text>an NDP-alpha-D-glucose + (2R)-3-phosphoglycerate = (2R)-2-O-(alpha-D-glucopyranosyl)-3-phospho-glycerate + a ribonucleoside 5'-diphosphate + H(+)</text>
        <dbReference type="Rhea" id="RHEA:47244"/>
        <dbReference type="ChEBI" id="CHEBI:15378"/>
        <dbReference type="ChEBI" id="CHEBI:57930"/>
        <dbReference type="ChEBI" id="CHEBI:58272"/>
        <dbReference type="ChEBI" id="CHEBI:62600"/>
        <dbReference type="ChEBI" id="CHEBI:76533"/>
        <dbReference type="EC" id="2.4.1.266"/>
    </reaction>
    <physiologicalReaction direction="left-to-right" evidence="9">
        <dbReference type="Rhea" id="RHEA:47245"/>
    </physiologicalReaction>
</comment>
<sequence>MSILVDRWFAENTFSATEFENLEKLLALKQERGLTISVALPALNEEKTVGNVITCIQKNLMQDVPLLDELVLIDSDSEDRTREIAAGLGVPVYIHQQILPQYGARRGKGEALWKSLYVTSGDILLWVDTDIVNFHPRFVYGLIGPLLHSPRWKFVKGFYRRPLRGEDGQLHPGRGGRVTELTARPLINLFYPQLSGIIQPLAGEYGGRREVLERVQFTSGYGVEISLLIDVFEQFGLDAIAQVDLEERVHTNQPLDKLSKMSFAIIQTVIHKLEKRFGTELVKNINRTMKTMHYEPDYFYLEVDEIAERFRPLMIELPEYRQQRGLDETAGA</sequence>
<evidence type="ECO:0000256" key="6">
    <source>
        <dbReference type="ARBA" id="ARBA00039022"/>
    </source>
</evidence>
<protein>
    <recommendedName>
        <fullName evidence="7">Glucosyl-3-phosphoglycerate synthase</fullName>
        <ecNumber evidence="6">2.4.1.266</ecNumber>
    </recommendedName>
</protein>
<comment type="caution">
    <text evidence="11">The sequence shown here is derived from an EMBL/GenBank/DDBJ whole genome shotgun (WGS) entry which is preliminary data.</text>
</comment>
<dbReference type="InterPro" id="IPR001173">
    <property type="entry name" value="Glyco_trans_2-like"/>
</dbReference>
<dbReference type="PATRIC" id="fig|1134406.4.peg.1468"/>
<dbReference type="NCBIfam" id="NF010496">
    <property type="entry name" value="PRK13915.1"/>
    <property type="match status" value="1"/>
</dbReference>
<evidence type="ECO:0000256" key="2">
    <source>
        <dbReference type="ARBA" id="ARBA00006739"/>
    </source>
</evidence>
<reference evidence="11 12" key="1">
    <citation type="submission" date="2015-07" db="EMBL/GenBank/DDBJ databases">
        <title>Genome sequence of Ornatilinea apprima DSM 23815.</title>
        <authorList>
            <person name="Hemp J."/>
            <person name="Ward L.M."/>
            <person name="Pace L.A."/>
            <person name="Fischer W.W."/>
        </authorList>
    </citation>
    <scope>NUCLEOTIDE SEQUENCE [LARGE SCALE GENOMIC DNA]</scope>
    <source>
        <strain evidence="11 12">P3M-1</strain>
    </source>
</reference>
<name>A0A0P6XW97_9CHLR</name>
<dbReference type="AlphaFoldDB" id="A0A0P6XW97"/>
<dbReference type="InterPro" id="IPR050256">
    <property type="entry name" value="Glycosyltransferase_2"/>
</dbReference>
<dbReference type="InterPro" id="IPR029044">
    <property type="entry name" value="Nucleotide-diphossugar_trans"/>
</dbReference>
<evidence type="ECO:0000256" key="8">
    <source>
        <dbReference type="ARBA" id="ARBA00048689"/>
    </source>
</evidence>
<dbReference type="STRING" id="1134406.ADN00_08755"/>
<evidence type="ECO:0000256" key="4">
    <source>
        <dbReference type="ARBA" id="ARBA00022679"/>
    </source>
</evidence>
<keyword evidence="4" id="KW-0808">Transferase</keyword>
<dbReference type="EMBL" id="LGCL01000022">
    <property type="protein sequence ID" value="KPL77688.1"/>
    <property type="molecule type" value="Genomic_DNA"/>
</dbReference>
<keyword evidence="5" id="KW-0460">Magnesium</keyword>
<feature type="domain" description="Glycosyltransferase 2-like" evidence="10">
    <location>
        <begin position="37"/>
        <end position="144"/>
    </location>
</feature>
<evidence type="ECO:0000256" key="5">
    <source>
        <dbReference type="ARBA" id="ARBA00022842"/>
    </source>
</evidence>
<gene>
    <name evidence="11" type="ORF">ADN00_08755</name>
</gene>
<dbReference type="EC" id="2.4.1.266" evidence="6"/>
<dbReference type="PANTHER" id="PTHR48090:SF10">
    <property type="entry name" value="GLUCOSYL-3-PHOSPHOGLYCERATE SYNTHASE"/>
    <property type="match status" value="1"/>
</dbReference>
<dbReference type="Gene3D" id="3.90.550.10">
    <property type="entry name" value="Spore Coat Polysaccharide Biosynthesis Protein SpsA, Chain A"/>
    <property type="match status" value="1"/>
</dbReference>
<dbReference type="Pfam" id="PF00535">
    <property type="entry name" value="Glycos_transf_2"/>
    <property type="match status" value="1"/>
</dbReference>
<dbReference type="PANTHER" id="PTHR48090">
    <property type="entry name" value="UNDECAPRENYL-PHOSPHATE 4-DEOXY-4-FORMAMIDO-L-ARABINOSE TRANSFERASE-RELATED"/>
    <property type="match status" value="1"/>
</dbReference>
<organism evidence="11 12">
    <name type="scientific">Ornatilinea apprima</name>
    <dbReference type="NCBI Taxonomy" id="1134406"/>
    <lineage>
        <taxon>Bacteria</taxon>
        <taxon>Bacillati</taxon>
        <taxon>Chloroflexota</taxon>
        <taxon>Anaerolineae</taxon>
        <taxon>Anaerolineales</taxon>
        <taxon>Anaerolineaceae</taxon>
        <taxon>Ornatilinea</taxon>
    </lineage>
</organism>
<keyword evidence="12" id="KW-1185">Reference proteome</keyword>
<dbReference type="GO" id="GO:0016757">
    <property type="term" value="F:glycosyltransferase activity"/>
    <property type="evidence" value="ECO:0007669"/>
    <property type="project" value="UniProtKB-KW"/>
</dbReference>
<keyword evidence="3" id="KW-0328">Glycosyltransferase</keyword>
<evidence type="ECO:0000256" key="9">
    <source>
        <dbReference type="ARBA" id="ARBA00048997"/>
    </source>
</evidence>
<evidence type="ECO:0000313" key="12">
    <source>
        <dbReference type="Proteomes" id="UP000050417"/>
    </source>
</evidence>
<comment type="catalytic activity">
    <reaction evidence="8">
        <text>(2R)-3-phosphoglycerate + UDP-alpha-D-glucose = (2R)-2-O-(alpha-D-glucopyranosyl)-3-phospho-glycerate + UDP + H(+)</text>
        <dbReference type="Rhea" id="RHEA:31319"/>
        <dbReference type="ChEBI" id="CHEBI:15378"/>
        <dbReference type="ChEBI" id="CHEBI:58223"/>
        <dbReference type="ChEBI" id="CHEBI:58272"/>
        <dbReference type="ChEBI" id="CHEBI:58885"/>
        <dbReference type="ChEBI" id="CHEBI:62600"/>
        <dbReference type="EC" id="2.4.1.266"/>
    </reaction>
    <physiologicalReaction direction="left-to-right" evidence="8">
        <dbReference type="Rhea" id="RHEA:31320"/>
    </physiologicalReaction>
</comment>